<evidence type="ECO:0000313" key="7">
    <source>
        <dbReference type="Proteomes" id="UP001303046"/>
    </source>
</evidence>
<dbReference type="SMART" id="SM00355">
    <property type="entry name" value="ZnF_C2H2"/>
    <property type="match status" value="2"/>
</dbReference>
<dbReference type="PANTHER" id="PTHR46541:SF1">
    <property type="entry name" value="ZINC FINGER PROTEIN AEBP2"/>
    <property type="match status" value="1"/>
</dbReference>
<dbReference type="PANTHER" id="PTHR46541">
    <property type="entry name" value="ZINC FINGER PROTEIN AEBP2"/>
    <property type="match status" value="1"/>
</dbReference>
<proteinExistence type="inferred from homology"/>
<evidence type="ECO:0000313" key="6">
    <source>
        <dbReference type="EMBL" id="KAK6737964.1"/>
    </source>
</evidence>
<evidence type="ECO:0000256" key="4">
    <source>
        <dbReference type="SAM" id="MobiDB-lite"/>
    </source>
</evidence>
<feature type="region of interest" description="Disordered" evidence="4">
    <location>
        <begin position="67"/>
        <end position="88"/>
    </location>
</feature>
<dbReference type="PROSITE" id="PS50157">
    <property type="entry name" value="ZINC_FINGER_C2H2_2"/>
    <property type="match status" value="1"/>
</dbReference>
<feature type="region of interest" description="Disordered" evidence="4">
    <location>
        <begin position="1"/>
        <end position="30"/>
    </location>
</feature>
<sequence length="417" mass="47017">MDRLSPISTDSGFESCCCPSSPATSSSNTNNKLTRSLFVPSLPSPSTALGLPAGDAHTVICDLTPSSSESSLYREDSISLDSVSTNSPNNECPSCSTFTPSCSTSTDSYDTSGPSQSQCVDGGSIRYHCLWNGCVNIYEKADDLYDHVIELHINPLRDLTPETSKTKQEKEDDESIKCMWDDCTMFLRRGDNEKKISWLMDHYRTRHARTANPFHCVIEGCQMRFSTTNRLEEHVRVEHINPPKPVKETPVVVQKESCYGWRPRLYYPVRPRPMMYCPHFDEKLLKCVRFMNKHSFKVAFNPIDPNAGIKGAKRRKSMHRYAYKIVPSDTLPAKPEKQTNNSSYDIESVRGLSIFDLFPPVVGGAVGESAEPSTRNIFHFVLSGDREIKYMAWYGAEECRKGVDQMDVVDLIDNSLW</sequence>
<keyword evidence="3" id="KW-0862">Zinc</keyword>
<dbReference type="SUPFAM" id="SSF57667">
    <property type="entry name" value="beta-beta-alpha zinc fingers"/>
    <property type="match status" value="1"/>
</dbReference>
<evidence type="ECO:0000256" key="1">
    <source>
        <dbReference type="ARBA" id="ARBA00022853"/>
    </source>
</evidence>
<comment type="caution">
    <text evidence="6">The sequence shown here is derived from an EMBL/GenBank/DDBJ whole genome shotgun (WGS) entry which is preliminary data.</text>
</comment>
<evidence type="ECO:0000259" key="5">
    <source>
        <dbReference type="PROSITE" id="PS50157"/>
    </source>
</evidence>
<protein>
    <recommendedName>
        <fullName evidence="5">C2H2-type domain-containing protein</fullName>
    </recommendedName>
</protein>
<keyword evidence="3" id="KW-0863">Zinc-finger</keyword>
<keyword evidence="7" id="KW-1185">Reference proteome</keyword>
<feature type="compositionally biased region" description="Polar residues" evidence="4">
    <location>
        <begin position="1"/>
        <end position="12"/>
    </location>
</feature>
<name>A0ABR1CHQ8_NECAM</name>
<dbReference type="Gene3D" id="3.30.160.60">
    <property type="entry name" value="Classic Zinc Finger"/>
    <property type="match status" value="1"/>
</dbReference>
<dbReference type="InterPro" id="IPR036236">
    <property type="entry name" value="Znf_C2H2_sf"/>
</dbReference>
<dbReference type="InterPro" id="IPR013087">
    <property type="entry name" value="Znf_C2H2_type"/>
</dbReference>
<accession>A0ABR1CHQ8</accession>
<evidence type="ECO:0000256" key="2">
    <source>
        <dbReference type="ARBA" id="ARBA00037930"/>
    </source>
</evidence>
<dbReference type="InterPro" id="IPR052130">
    <property type="entry name" value="AEBP2/jing_C2H2-ZnF"/>
</dbReference>
<evidence type="ECO:0000256" key="3">
    <source>
        <dbReference type="PROSITE-ProRule" id="PRU00042"/>
    </source>
</evidence>
<dbReference type="Proteomes" id="UP001303046">
    <property type="component" value="Unassembled WGS sequence"/>
</dbReference>
<feature type="domain" description="C2H2-type" evidence="5">
    <location>
        <begin position="214"/>
        <end position="244"/>
    </location>
</feature>
<organism evidence="6 7">
    <name type="scientific">Necator americanus</name>
    <name type="common">Human hookworm</name>
    <dbReference type="NCBI Taxonomy" id="51031"/>
    <lineage>
        <taxon>Eukaryota</taxon>
        <taxon>Metazoa</taxon>
        <taxon>Ecdysozoa</taxon>
        <taxon>Nematoda</taxon>
        <taxon>Chromadorea</taxon>
        <taxon>Rhabditida</taxon>
        <taxon>Rhabditina</taxon>
        <taxon>Rhabditomorpha</taxon>
        <taxon>Strongyloidea</taxon>
        <taxon>Ancylostomatidae</taxon>
        <taxon>Bunostominae</taxon>
        <taxon>Necator</taxon>
    </lineage>
</organism>
<keyword evidence="3" id="KW-0479">Metal-binding</keyword>
<comment type="similarity">
    <text evidence="2">Belongs to the AEBP2/jing C2H2-type zinc-finger family.</text>
</comment>
<keyword evidence="1" id="KW-0156">Chromatin regulator</keyword>
<dbReference type="EMBL" id="JAVFWL010000002">
    <property type="protein sequence ID" value="KAK6737964.1"/>
    <property type="molecule type" value="Genomic_DNA"/>
</dbReference>
<dbReference type="PROSITE" id="PS00028">
    <property type="entry name" value="ZINC_FINGER_C2H2_1"/>
    <property type="match status" value="1"/>
</dbReference>
<reference evidence="6 7" key="1">
    <citation type="submission" date="2023-08" db="EMBL/GenBank/DDBJ databases">
        <title>A Necator americanus chromosomal reference genome.</title>
        <authorList>
            <person name="Ilik V."/>
            <person name="Petrzelkova K.J."/>
            <person name="Pardy F."/>
            <person name="Fuh T."/>
            <person name="Niatou-Singa F.S."/>
            <person name="Gouil Q."/>
            <person name="Baker L."/>
            <person name="Ritchie M.E."/>
            <person name="Jex A.R."/>
            <person name="Gazzola D."/>
            <person name="Li H."/>
            <person name="Toshio Fujiwara R."/>
            <person name="Zhan B."/>
            <person name="Aroian R.V."/>
            <person name="Pafco B."/>
            <person name="Schwarz E.M."/>
        </authorList>
    </citation>
    <scope>NUCLEOTIDE SEQUENCE [LARGE SCALE GENOMIC DNA]</scope>
    <source>
        <strain evidence="6 7">Aroian</strain>
        <tissue evidence="6">Whole animal</tissue>
    </source>
</reference>
<gene>
    <name evidence="6" type="primary">Necator_chrII.g7996</name>
    <name evidence="6" type="ORF">RB195_020202</name>
</gene>
<feature type="compositionally biased region" description="Low complexity" evidence="4">
    <location>
        <begin position="20"/>
        <end position="30"/>
    </location>
</feature>